<evidence type="ECO:0000256" key="7">
    <source>
        <dbReference type="ARBA" id="ARBA00023136"/>
    </source>
</evidence>
<comment type="similarity">
    <text evidence="2">Belongs to the arsenical resistance-3 (ACR3) (TC 2.A.59) family.</text>
</comment>
<dbReference type="GeneID" id="24893999"/>
<dbReference type="HOGENOM" id="CLU_022869_0_2_2"/>
<dbReference type="KEGG" id="mmet:MCMEM_1447"/>
<dbReference type="STRING" id="1434104.MCMEM_1447"/>
<dbReference type="Proteomes" id="UP000033048">
    <property type="component" value="Chromosome"/>
</dbReference>
<dbReference type="PANTHER" id="PTHR43057:SF1">
    <property type="entry name" value="ARSENICAL-RESISTANCE PROTEIN 3"/>
    <property type="match status" value="1"/>
</dbReference>
<organism evidence="9 10">
    <name type="scientific">Methanococcoides methylutens MM1</name>
    <dbReference type="NCBI Taxonomy" id="1434104"/>
    <lineage>
        <taxon>Archaea</taxon>
        <taxon>Methanobacteriati</taxon>
        <taxon>Methanobacteriota</taxon>
        <taxon>Stenosarchaea group</taxon>
        <taxon>Methanomicrobia</taxon>
        <taxon>Methanosarcinales</taxon>
        <taxon>Methanosarcinaceae</taxon>
        <taxon>Methanococcoides</taxon>
    </lineage>
</organism>
<dbReference type="NCBIfam" id="TIGR00832">
    <property type="entry name" value="acr3"/>
    <property type="match status" value="1"/>
</dbReference>
<protein>
    <submittedName>
        <fullName evidence="9">Arsenical-resistance protein ACR3</fullName>
    </submittedName>
</protein>
<feature type="transmembrane region" description="Helical" evidence="8">
    <location>
        <begin position="185"/>
        <end position="202"/>
    </location>
</feature>
<evidence type="ECO:0000256" key="3">
    <source>
        <dbReference type="ARBA" id="ARBA00022448"/>
    </source>
</evidence>
<keyword evidence="7 8" id="KW-0472">Membrane</keyword>
<accession>A0A0E3X049</accession>
<feature type="transmembrane region" description="Helical" evidence="8">
    <location>
        <begin position="223"/>
        <end position="242"/>
    </location>
</feature>
<feature type="transmembrane region" description="Helical" evidence="8">
    <location>
        <begin position="254"/>
        <end position="276"/>
    </location>
</feature>
<feature type="transmembrane region" description="Helical" evidence="8">
    <location>
        <begin position="288"/>
        <end position="309"/>
    </location>
</feature>
<feature type="transmembrane region" description="Helical" evidence="8">
    <location>
        <begin position="154"/>
        <end position="173"/>
    </location>
</feature>
<feature type="transmembrane region" description="Helical" evidence="8">
    <location>
        <begin position="120"/>
        <end position="142"/>
    </location>
</feature>
<keyword evidence="10" id="KW-1185">Reference proteome</keyword>
<dbReference type="GO" id="GO:0005886">
    <property type="term" value="C:plasma membrane"/>
    <property type="evidence" value="ECO:0007669"/>
    <property type="project" value="UniProtKB-SubCell"/>
</dbReference>
<feature type="transmembrane region" description="Helical" evidence="8">
    <location>
        <begin position="12"/>
        <end position="32"/>
    </location>
</feature>
<keyword evidence="6 8" id="KW-1133">Transmembrane helix</keyword>
<dbReference type="RefSeq" id="WP_048205586.1">
    <property type="nucleotide sequence ID" value="NZ_CP009518.1"/>
</dbReference>
<dbReference type="InterPro" id="IPR002657">
    <property type="entry name" value="BilAc:Na_symport/Acr3"/>
</dbReference>
<dbReference type="InterPro" id="IPR038770">
    <property type="entry name" value="Na+/solute_symporter_sf"/>
</dbReference>
<evidence type="ECO:0000313" key="10">
    <source>
        <dbReference type="Proteomes" id="UP000033048"/>
    </source>
</evidence>
<keyword evidence="5 8" id="KW-0812">Transmembrane</keyword>
<dbReference type="GO" id="GO:0015105">
    <property type="term" value="F:arsenite transmembrane transporter activity"/>
    <property type="evidence" value="ECO:0007669"/>
    <property type="project" value="TreeGrafter"/>
</dbReference>
<dbReference type="GO" id="GO:0015297">
    <property type="term" value="F:antiporter activity"/>
    <property type="evidence" value="ECO:0007669"/>
    <property type="project" value="InterPro"/>
</dbReference>
<name>A0A0E3X049_METMT</name>
<evidence type="ECO:0000256" key="8">
    <source>
        <dbReference type="SAM" id="Phobius"/>
    </source>
</evidence>
<feature type="transmembrane region" description="Helical" evidence="8">
    <location>
        <begin position="44"/>
        <end position="64"/>
    </location>
</feature>
<dbReference type="OrthoDB" id="326456at2157"/>
<dbReference type="InterPro" id="IPR004706">
    <property type="entry name" value="Arsenical-R_Acr3"/>
</dbReference>
<feature type="transmembrane region" description="Helical" evidence="8">
    <location>
        <begin position="315"/>
        <end position="338"/>
    </location>
</feature>
<dbReference type="GO" id="GO:0015104">
    <property type="term" value="F:antimonite transmembrane transporter activity"/>
    <property type="evidence" value="ECO:0007669"/>
    <property type="project" value="TreeGrafter"/>
</dbReference>
<evidence type="ECO:0000256" key="6">
    <source>
        <dbReference type="ARBA" id="ARBA00022989"/>
    </source>
</evidence>
<dbReference type="Pfam" id="PF01758">
    <property type="entry name" value="SBF"/>
    <property type="match status" value="1"/>
</dbReference>
<dbReference type="PANTHER" id="PTHR43057">
    <property type="entry name" value="ARSENITE EFFLUX TRANSPORTER"/>
    <property type="match status" value="1"/>
</dbReference>
<proteinExistence type="inferred from homology"/>
<dbReference type="EMBL" id="CP009518">
    <property type="protein sequence ID" value="AKB85500.1"/>
    <property type="molecule type" value="Genomic_DNA"/>
</dbReference>
<keyword evidence="4" id="KW-1003">Cell membrane</keyword>
<dbReference type="PATRIC" id="fig|1434104.5.peg.1578"/>
<feature type="transmembrane region" description="Helical" evidence="8">
    <location>
        <begin position="85"/>
        <end position="108"/>
    </location>
</feature>
<evidence type="ECO:0000256" key="2">
    <source>
        <dbReference type="ARBA" id="ARBA00010110"/>
    </source>
</evidence>
<sequence>MAEENKLGFFEKYLTVWIFACIVIGIALGKLFPQIAGTLDSMQVYEVSIPIAICLFFMIYPIMVQIDFKQVVKAGKTPKPVLTTLVINWVVKPFTMLFFAWLFMANIFAPYLTELQISQYIAGMILLGVAPCTAMVLVWGYLAKGNQGHTLVMVAINSLVMLFLYAPLARILLGISDIVVPWETILLSVSMYVGVPLVAGYFSRNYLLENKGKDWFENRFSPVMHNIAITALLVTLVALFSLQGDVILDMPLVIAMIAVPLLVQVFFIFFLGYGIAKAIGISYEDAAPTALIGASNHFEVAIAVAAMLFGINSGAALATVVGVLIEVPVMLGLVSICLRTKKFFKREA</sequence>
<reference evidence="9 10" key="1">
    <citation type="submission" date="2014-07" db="EMBL/GenBank/DDBJ databases">
        <title>Methanogenic archaea and the global carbon cycle.</title>
        <authorList>
            <person name="Henriksen J.R."/>
            <person name="Luke J."/>
            <person name="Reinhart S."/>
            <person name="Benedict M.N."/>
            <person name="Youngblut N.D."/>
            <person name="Metcalf M.E."/>
            <person name="Whitaker R.J."/>
            <person name="Metcalf W.W."/>
        </authorList>
    </citation>
    <scope>NUCLEOTIDE SEQUENCE [LARGE SCALE GENOMIC DNA]</scope>
    <source>
        <strain evidence="9 10">MM1</strain>
    </source>
</reference>
<comment type="subcellular location">
    <subcellularLocation>
        <location evidence="1">Cell membrane</location>
        <topology evidence="1">Multi-pass membrane protein</topology>
    </subcellularLocation>
</comment>
<dbReference type="Gene3D" id="1.20.1530.20">
    <property type="match status" value="1"/>
</dbReference>
<keyword evidence="3" id="KW-0813">Transport</keyword>
<dbReference type="PIRSF" id="PIRSF005508">
    <property type="entry name" value="Acr3"/>
    <property type="match status" value="1"/>
</dbReference>
<evidence type="ECO:0000256" key="1">
    <source>
        <dbReference type="ARBA" id="ARBA00004651"/>
    </source>
</evidence>
<evidence type="ECO:0000256" key="4">
    <source>
        <dbReference type="ARBA" id="ARBA00022475"/>
    </source>
</evidence>
<gene>
    <name evidence="9" type="ORF">MCMEM_1447</name>
</gene>
<dbReference type="AlphaFoldDB" id="A0A0E3X049"/>
<evidence type="ECO:0000313" key="9">
    <source>
        <dbReference type="EMBL" id="AKB85500.1"/>
    </source>
</evidence>
<evidence type="ECO:0000256" key="5">
    <source>
        <dbReference type="ARBA" id="ARBA00022692"/>
    </source>
</evidence>